<dbReference type="EMBL" id="JAZDWU010000002">
    <property type="protein sequence ID" value="KAL0012189.1"/>
    <property type="molecule type" value="Genomic_DNA"/>
</dbReference>
<name>A0AAW2DRS8_9ROSI</name>
<dbReference type="Pfam" id="PF05183">
    <property type="entry name" value="RdRP"/>
    <property type="match status" value="1"/>
</dbReference>
<accession>A0AAW2DRS8</accession>
<evidence type="ECO:0000259" key="2">
    <source>
        <dbReference type="Pfam" id="PF05183"/>
    </source>
</evidence>
<protein>
    <recommendedName>
        <fullName evidence="1">RNA-dependent RNA polymerase</fullName>
        <ecNumber evidence="1">2.7.7.48</ecNumber>
    </recommendedName>
</protein>
<dbReference type="GO" id="GO:0030422">
    <property type="term" value="P:siRNA processing"/>
    <property type="evidence" value="ECO:0007669"/>
    <property type="project" value="TreeGrafter"/>
</dbReference>
<reference evidence="3 4" key="1">
    <citation type="submission" date="2024-01" db="EMBL/GenBank/DDBJ databases">
        <title>A telomere-to-telomere, gap-free genome of sweet tea (Lithocarpus litseifolius).</title>
        <authorList>
            <person name="Zhou J."/>
        </authorList>
    </citation>
    <scope>NUCLEOTIDE SEQUENCE [LARGE SCALE GENOMIC DNA]</scope>
    <source>
        <strain evidence="3">Zhou-2022a</strain>
        <tissue evidence="3">Leaf</tissue>
    </source>
</reference>
<dbReference type="PANTHER" id="PTHR23079">
    <property type="entry name" value="RNA-DEPENDENT RNA POLYMERASE"/>
    <property type="match status" value="1"/>
</dbReference>
<dbReference type="EC" id="2.7.7.48" evidence="1"/>
<gene>
    <name evidence="3" type="ORF">SO802_007297</name>
</gene>
<dbReference type="PANTHER" id="PTHR23079:SF5">
    <property type="entry name" value="RNA-DEPENDENT RNA POLYMERASE 2"/>
    <property type="match status" value="1"/>
</dbReference>
<comment type="caution">
    <text evidence="3">The sequence shown here is derived from an EMBL/GenBank/DDBJ whole genome shotgun (WGS) entry which is preliminary data.</text>
</comment>
<evidence type="ECO:0000313" key="3">
    <source>
        <dbReference type="EMBL" id="KAL0012189.1"/>
    </source>
</evidence>
<dbReference type="GO" id="GO:0031380">
    <property type="term" value="C:nuclear RNA-directed RNA polymerase complex"/>
    <property type="evidence" value="ECO:0007669"/>
    <property type="project" value="TreeGrafter"/>
</dbReference>
<keyword evidence="1" id="KW-0808">Transferase</keyword>
<feature type="domain" description="RDRP core" evidence="2">
    <location>
        <begin position="1"/>
        <end position="147"/>
    </location>
</feature>
<organism evidence="3 4">
    <name type="scientific">Lithocarpus litseifolius</name>
    <dbReference type="NCBI Taxonomy" id="425828"/>
    <lineage>
        <taxon>Eukaryota</taxon>
        <taxon>Viridiplantae</taxon>
        <taxon>Streptophyta</taxon>
        <taxon>Embryophyta</taxon>
        <taxon>Tracheophyta</taxon>
        <taxon>Spermatophyta</taxon>
        <taxon>Magnoliopsida</taxon>
        <taxon>eudicotyledons</taxon>
        <taxon>Gunneridae</taxon>
        <taxon>Pentapetalae</taxon>
        <taxon>rosids</taxon>
        <taxon>fabids</taxon>
        <taxon>Fagales</taxon>
        <taxon>Fagaceae</taxon>
        <taxon>Lithocarpus</taxon>
    </lineage>
</organism>
<comment type="similarity">
    <text evidence="1">Belongs to the RdRP family.</text>
</comment>
<evidence type="ECO:0000313" key="4">
    <source>
        <dbReference type="Proteomes" id="UP001459277"/>
    </source>
</evidence>
<keyword evidence="1" id="KW-0943">RNA-mediated gene silencing</keyword>
<dbReference type="GO" id="GO:0003723">
    <property type="term" value="F:RNA binding"/>
    <property type="evidence" value="ECO:0007669"/>
    <property type="project" value="UniProtKB-KW"/>
</dbReference>
<comment type="catalytic activity">
    <reaction evidence="1">
        <text>RNA(n) + a ribonucleoside 5'-triphosphate = RNA(n+1) + diphosphate</text>
        <dbReference type="Rhea" id="RHEA:21248"/>
        <dbReference type="Rhea" id="RHEA-COMP:14527"/>
        <dbReference type="Rhea" id="RHEA-COMP:17342"/>
        <dbReference type="ChEBI" id="CHEBI:33019"/>
        <dbReference type="ChEBI" id="CHEBI:61557"/>
        <dbReference type="ChEBI" id="CHEBI:140395"/>
        <dbReference type="EC" id="2.7.7.48"/>
    </reaction>
</comment>
<dbReference type="GO" id="GO:0003968">
    <property type="term" value="F:RNA-directed RNA polymerase activity"/>
    <property type="evidence" value="ECO:0007669"/>
    <property type="project" value="UniProtKB-KW"/>
</dbReference>
<dbReference type="AlphaFoldDB" id="A0AAW2DRS8"/>
<keyword evidence="1" id="KW-0694">RNA-binding</keyword>
<evidence type="ECO:0000256" key="1">
    <source>
        <dbReference type="RuleBase" id="RU363098"/>
    </source>
</evidence>
<dbReference type="InterPro" id="IPR007855">
    <property type="entry name" value="RDRP"/>
</dbReference>
<keyword evidence="4" id="KW-1185">Reference proteome</keyword>
<proteinExistence type="inferred from homology"/>
<sequence length="151" mass="17256">MQMEQLCLLGKMLTHRDATSKVLEILNGSDSRNILVKMLLQGYEPNQEPYLSMMLQAHYDNLLSDLKSRCRIFVPKGRILVGCLDETGILNYGQVYVRITMSKAELQSEDQSFFRKVDETTCILVGKVVVTKNLCLHPRDITVLEAIYEVE</sequence>
<dbReference type="InterPro" id="IPR057596">
    <property type="entry name" value="RDRP_core"/>
</dbReference>
<dbReference type="Proteomes" id="UP001459277">
    <property type="component" value="Unassembled WGS sequence"/>
</dbReference>
<comment type="function">
    <text evidence="1">Probably involved in the RNA silencing pathway and required for the generation of small interfering RNAs (siRNAs).</text>
</comment>
<keyword evidence="1" id="KW-0696">RNA-directed RNA polymerase</keyword>
<keyword evidence="1" id="KW-0548">Nucleotidyltransferase</keyword>